<evidence type="ECO:0000313" key="3">
    <source>
        <dbReference type="EMBL" id="MBP1902861.1"/>
    </source>
</evidence>
<dbReference type="GO" id="GO:0003677">
    <property type="term" value="F:DNA binding"/>
    <property type="evidence" value="ECO:0007669"/>
    <property type="project" value="InterPro"/>
</dbReference>
<accession>A0A8J7RF95</accession>
<keyword evidence="4" id="KW-1185">Reference proteome</keyword>
<dbReference type="EMBL" id="JAGGKE010000012">
    <property type="protein sequence ID" value="MBP1902861.1"/>
    <property type="molecule type" value="Genomic_DNA"/>
</dbReference>
<sequence length="226" mass="25876">MTLCIVDPAVRFTLASESVEANDSRTLRESIRRLVATAREFVEINRVYCDRGFYRVPLVETFVELDLEFAVRAPQTVGVKRALDAHDASRFVTDYELVRKNPPTGRVPVTLVVVPHRTRDDDSFCLVTNCAVSKDAAEPLTEAYRRRWGIETSYRKIGEFLPRTSSPRFAVRLFEFLFAVAMYNPWILVCLFLAEQREFADRPAVSTALFRLFVLSVPDGSRQMWG</sequence>
<dbReference type="Proteomes" id="UP000770586">
    <property type="component" value="Unassembled WGS sequence"/>
</dbReference>
<dbReference type="RefSeq" id="WP_321169802.1">
    <property type="nucleotide sequence ID" value="NZ_BAAADX010000009.1"/>
</dbReference>
<evidence type="ECO:0000259" key="2">
    <source>
        <dbReference type="Pfam" id="PF01609"/>
    </source>
</evidence>
<dbReference type="SUPFAM" id="SSF53098">
    <property type="entry name" value="Ribonuclease H-like"/>
    <property type="match status" value="1"/>
</dbReference>
<reference evidence="3 4" key="1">
    <citation type="submission" date="2021-03" db="EMBL/GenBank/DDBJ databases">
        <title>Genomic Encyclopedia of Type Strains, Phase IV (KMG-IV): sequencing the most valuable type-strain genomes for metagenomic binning, comparative biology and taxonomic classification.</title>
        <authorList>
            <person name="Goeker M."/>
        </authorList>
    </citation>
    <scope>NUCLEOTIDE SEQUENCE [LARGE SCALE GENOMIC DNA]</scope>
    <source>
        <strain evidence="3 4">DSM 12287</strain>
    </source>
</reference>
<proteinExistence type="predicted"/>
<keyword evidence="1" id="KW-0812">Transmembrane</keyword>
<evidence type="ECO:0000313" key="4">
    <source>
        <dbReference type="Proteomes" id="UP000770586"/>
    </source>
</evidence>
<dbReference type="InterPro" id="IPR012337">
    <property type="entry name" value="RNaseH-like_sf"/>
</dbReference>
<evidence type="ECO:0000256" key="1">
    <source>
        <dbReference type="SAM" id="Phobius"/>
    </source>
</evidence>
<keyword evidence="1" id="KW-0472">Membrane</keyword>
<feature type="domain" description="Transposase IS4-like" evidence="2">
    <location>
        <begin position="21"/>
        <end position="183"/>
    </location>
</feature>
<dbReference type="InterPro" id="IPR002559">
    <property type="entry name" value="Transposase_11"/>
</dbReference>
<feature type="transmembrane region" description="Helical" evidence="1">
    <location>
        <begin position="173"/>
        <end position="194"/>
    </location>
</feature>
<organism evidence="3 4">
    <name type="scientific">Halorubrum trapanicum</name>
    <dbReference type="NCBI Taxonomy" id="29284"/>
    <lineage>
        <taxon>Archaea</taxon>
        <taxon>Methanobacteriati</taxon>
        <taxon>Methanobacteriota</taxon>
        <taxon>Stenosarchaea group</taxon>
        <taxon>Halobacteria</taxon>
        <taxon>Halobacteriales</taxon>
        <taxon>Haloferacaceae</taxon>
        <taxon>Halorubrum</taxon>
    </lineage>
</organism>
<keyword evidence="1" id="KW-1133">Transmembrane helix</keyword>
<dbReference type="GO" id="GO:0006313">
    <property type="term" value="P:DNA transposition"/>
    <property type="evidence" value="ECO:0007669"/>
    <property type="project" value="InterPro"/>
</dbReference>
<protein>
    <submittedName>
        <fullName evidence="3">IS4 transposase</fullName>
    </submittedName>
</protein>
<dbReference type="Pfam" id="PF01609">
    <property type="entry name" value="DDE_Tnp_1"/>
    <property type="match status" value="1"/>
</dbReference>
<comment type="caution">
    <text evidence="3">The sequence shown here is derived from an EMBL/GenBank/DDBJ whole genome shotgun (WGS) entry which is preliminary data.</text>
</comment>
<dbReference type="GO" id="GO:0004803">
    <property type="term" value="F:transposase activity"/>
    <property type="evidence" value="ECO:0007669"/>
    <property type="project" value="InterPro"/>
</dbReference>
<dbReference type="AlphaFoldDB" id="A0A8J7RF95"/>
<gene>
    <name evidence="3" type="ORF">J2744_002563</name>
</gene>
<name>A0A8J7RF95_9EURY</name>